<comment type="caution">
    <text evidence="1">The sequence shown here is derived from an EMBL/GenBank/DDBJ whole genome shotgun (WGS) entry which is preliminary data.</text>
</comment>
<evidence type="ECO:0008006" key="3">
    <source>
        <dbReference type="Google" id="ProtNLM"/>
    </source>
</evidence>
<organism evidence="1 2">
    <name type="scientific">Lactobacillus kullabergensis</name>
    <dbReference type="NCBI Taxonomy" id="1218493"/>
    <lineage>
        <taxon>Bacteria</taxon>
        <taxon>Bacillati</taxon>
        <taxon>Bacillota</taxon>
        <taxon>Bacilli</taxon>
        <taxon>Lactobacillales</taxon>
        <taxon>Lactobacillaceae</taxon>
        <taxon>Lactobacillus</taxon>
    </lineage>
</organism>
<dbReference type="AlphaFoldDB" id="A0A0F4LD58"/>
<evidence type="ECO:0000313" key="2">
    <source>
        <dbReference type="Proteomes" id="UP000033533"/>
    </source>
</evidence>
<evidence type="ECO:0000313" key="1">
    <source>
        <dbReference type="EMBL" id="KJY55461.1"/>
    </source>
</evidence>
<dbReference type="PATRIC" id="fig|1218493.3.peg.1156"/>
<dbReference type="HOGENOM" id="CLU_198237_0_0_9"/>
<dbReference type="RefSeq" id="WP_045928182.1">
    <property type="nucleotide sequence ID" value="NZ_JBHSZS010000025.1"/>
</dbReference>
<gene>
    <name evidence="1" type="primary">ps106</name>
    <name evidence="1" type="ORF">JF76_11030</name>
</gene>
<dbReference type="Gene3D" id="1.10.10.10">
    <property type="entry name" value="Winged helix-like DNA-binding domain superfamily/Winged helix DNA-binding domain"/>
    <property type="match status" value="1"/>
</dbReference>
<reference evidence="1 2" key="1">
    <citation type="submission" date="2014-12" db="EMBL/GenBank/DDBJ databases">
        <title>Comparative genomics of the lactic acid bacteria isolated from the honey bee gut.</title>
        <authorList>
            <person name="Ellegaard K.M."/>
            <person name="Tamarit D."/>
            <person name="Javelind E."/>
            <person name="Olofsson T."/>
            <person name="Andersson S.G."/>
            <person name="Vasquez A."/>
        </authorList>
    </citation>
    <scope>NUCLEOTIDE SEQUENCE [LARGE SCALE GENOMIC DNA]</scope>
    <source>
        <strain evidence="1 2">Biut2</strain>
    </source>
</reference>
<dbReference type="Proteomes" id="UP000033533">
    <property type="component" value="Unassembled WGS sequence"/>
</dbReference>
<dbReference type="InterPro" id="IPR036388">
    <property type="entry name" value="WH-like_DNA-bd_sf"/>
</dbReference>
<name>A0A0F4LD58_9LACO</name>
<sequence>MPTEEKLESIQRQIEKKIALINKNMTQAELAALMGETRFSVNHAIKGNNTKRVVRTRKKTYKVLGMED</sequence>
<dbReference type="EMBL" id="JXBY01000019">
    <property type="protein sequence ID" value="KJY55461.1"/>
    <property type="molecule type" value="Genomic_DNA"/>
</dbReference>
<proteinExistence type="predicted"/>
<accession>A0A0F4LD58</accession>
<protein>
    <recommendedName>
        <fullName evidence="3">HTH cro/C1-type domain-containing protein</fullName>
    </recommendedName>
</protein>
<dbReference type="OrthoDB" id="2309397at2"/>